<organism evidence="2 3">
    <name type="scientific">Candidatus Doudnabacteria bacterium RIFCSPHIGHO2_01_FULL_49_9</name>
    <dbReference type="NCBI Taxonomy" id="1817827"/>
    <lineage>
        <taxon>Bacteria</taxon>
        <taxon>Candidatus Doudnaibacteriota</taxon>
    </lineage>
</organism>
<dbReference type="AlphaFoldDB" id="A0A1F5NZY1"/>
<protein>
    <submittedName>
        <fullName evidence="2">Uncharacterized protein</fullName>
    </submittedName>
</protein>
<dbReference type="EMBL" id="MFEN01000048">
    <property type="protein sequence ID" value="OGE83188.1"/>
    <property type="molecule type" value="Genomic_DNA"/>
</dbReference>
<keyword evidence="1" id="KW-1133">Transmembrane helix</keyword>
<evidence type="ECO:0000256" key="1">
    <source>
        <dbReference type="SAM" id="Phobius"/>
    </source>
</evidence>
<comment type="caution">
    <text evidence="2">The sequence shown here is derived from an EMBL/GenBank/DDBJ whole genome shotgun (WGS) entry which is preliminary data.</text>
</comment>
<evidence type="ECO:0000313" key="3">
    <source>
        <dbReference type="Proteomes" id="UP000176339"/>
    </source>
</evidence>
<name>A0A1F5NZY1_9BACT</name>
<accession>A0A1F5NZY1</accession>
<sequence>MSDLIEIFQTIEWVMVHGGWVVFGAATLYMLYELYIEHIQLEWYNKLEWVFLKITVPPENERSPLAFENIFDELHAVQEALNWSEIHLEGQFQIWFTWEITSIGGMIGNYVRILPKFRDTLESAIYSEFPAAEIAEAEDYFDQLPKYDPDTSPYDIFALTWKYTNRTEYPIKTYRSFEHPTAETIVDPIAGLWEEMGKISPYEMFILQFVLRPVGDEWKDHARELVKKLKGVPEEHGHRPDFVGGIMGWFQPFIDIIFDALLRPDFETDSKMTRVKEEPPSLMLHLTENEKQIITQVENKISRWCYQVKIHGMYIAPKEKYNPTLLLRSVIGSFKAFGTESMNTLKPVLKRWTRVKYAVFKNWEKPATDFRLKWRKRKYFRYMKSRFWFHGQPANIMSPEELATLIHFPQLTVKVPHIAMVEVAKEQPPANLPINPEL</sequence>
<gene>
    <name evidence="2" type="ORF">A2846_03475</name>
</gene>
<proteinExistence type="predicted"/>
<evidence type="ECO:0000313" key="2">
    <source>
        <dbReference type="EMBL" id="OGE83188.1"/>
    </source>
</evidence>
<keyword evidence="1" id="KW-0472">Membrane</keyword>
<keyword evidence="1" id="KW-0812">Transmembrane</keyword>
<reference evidence="2 3" key="1">
    <citation type="journal article" date="2016" name="Nat. Commun.">
        <title>Thousands of microbial genomes shed light on interconnected biogeochemical processes in an aquifer system.</title>
        <authorList>
            <person name="Anantharaman K."/>
            <person name="Brown C.T."/>
            <person name="Hug L.A."/>
            <person name="Sharon I."/>
            <person name="Castelle C.J."/>
            <person name="Probst A.J."/>
            <person name="Thomas B.C."/>
            <person name="Singh A."/>
            <person name="Wilkins M.J."/>
            <person name="Karaoz U."/>
            <person name="Brodie E.L."/>
            <person name="Williams K.H."/>
            <person name="Hubbard S.S."/>
            <person name="Banfield J.F."/>
        </authorList>
    </citation>
    <scope>NUCLEOTIDE SEQUENCE [LARGE SCALE GENOMIC DNA]</scope>
</reference>
<feature type="transmembrane region" description="Helical" evidence="1">
    <location>
        <begin position="12"/>
        <end position="32"/>
    </location>
</feature>
<dbReference type="Proteomes" id="UP000176339">
    <property type="component" value="Unassembled WGS sequence"/>
</dbReference>